<dbReference type="SUPFAM" id="SSF54001">
    <property type="entry name" value="Cysteine proteinases"/>
    <property type="match status" value="1"/>
</dbReference>
<evidence type="ECO:0000313" key="2">
    <source>
        <dbReference type="Proteomes" id="UP000654004"/>
    </source>
</evidence>
<keyword evidence="2" id="KW-1185">Reference proteome</keyword>
<evidence type="ECO:0008006" key="3">
    <source>
        <dbReference type="Google" id="ProtNLM"/>
    </source>
</evidence>
<dbReference type="PANTHER" id="PTHR39327:SF1">
    <property type="entry name" value="BLR5470 PROTEIN"/>
    <property type="match status" value="1"/>
</dbReference>
<reference evidence="2" key="1">
    <citation type="journal article" date="2019" name="Int. J. Syst. Evol. Microbiol.">
        <title>The Global Catalogue of Microorganisms (GCM) 10K type strain sequencing project: providing services to taxonomists for standard genome sequencing and annotation.</title>
        <authorList>
            <consortium name="The Broad Institute Genomics Platform"/>
            <consortium name="The Broad Institute Genome Sequencing Center for Infectious Disease"/>
            <person name="Wu L."/>
            <person name="Ma J."/>
        </authorList>
    </citation>
    <scope>NUCLEOTIDE SEQUENCE [LARGE SCALE GENOMIC DNA]</scope>
    <source>
        <strain evidence="2">JCM 32305</strain>
    </source>
</reference>
<protein>
    <recommendedName>
        <fullName evidence="3">Transglutaminase</fullName>
    </recommendedName>
</protein>
<accession>A0ABQ2QPL1</accession>
<dbReference type="InterPro" id="IPR010319">
    <property type="entry name" value="Transglutaminase-like_Cys_pept"/>
</dbReference>
<dbReference type="PANTHER" id="PTHR39327">
    <property type="match status" value="1"/>
</dbReference>
<dbReference type="Gene3D" id="3.10.620.30">
    <property type="match status" value="1"/>
</dbReference>
<name>A0ABQ2QPL1_9GAMM</name>
<organism evidence="1 2">
    <name type="scientific">Shewanella ulleungensis</name>
    <dbReference type="NCBI Taxonomy" id="2282699"/>
    <lineage>
        <taxon>Bacteria</taxon>
        <taxon>Pseudomonadati</taxon>
        <taxon>Pseudomonadota</taxon>
        <taxon>Gammaproteobacteria</taxon>
        <taxon>Alteromonadales</taxon>
        <taxon>Shewanellaceae</taxon>
        <taxon>Shewanella</taxon>
    </lineage>
</organism>
<sequence>MPIKLIWLFKSKYRHWLVMSVAFSAVCIASITDELFTADFFKVVEQRYGANRVDDFTDWRDTINEGLGLSDSDKLYLANQFANRRIRFTSDSDHWGKGDYWATPIESLGTKGGDCEDFAIFKYFTLKAMGVDESKMRLMYVRALLINEPHMVLIYFDNPKAMPLVLDNLKTRILPANQRRDLKPVYSFNGQGLWLAKAQGLGSTKPTSSGTKSWTDLVNRIENGE</sequence>
<dbReference type="InterPro" id="IPR038765">
    <property type="entry name" value="Papain-like_cys_pep_sf"/>
</dbReference>
<proteinExistence type="predicted"/>
<gene>
    <name evidence="1" type="ORF">GCM10009410_24980</name>
</gene>
<dbReference type="Proteomes" id="UP000654004">
    <property type="component" value="Unassembled WGS sequence"/>
</dbReference>
<comment type="caution">
    <text evidence="1">The sequence shown here is derived from an EMBL/GenBank/DDBJ whole genome shotgun (WGS) entry which is preliminary data.</text>
</comment>
<dbReference type="Pfam" id="PF06035">
    <property type="entry name" value="Peptidase_C93"/>
    <property type="match status" value="1"/>
</dbReference>
<dbReference type="EMBL" id="BMQW01000006">
    <property type="protein sequence ID" value="GGP89972.1"/>
    <property type="molecule type" value="Genomic_DNA"/>
</dbReference>
<evidence type="ECO:0000313" key="1">
    <source>
        <dbReference type="EMBL" id="GGP89972.1"/>
    </source>
</evidence>